<name>A0AAN6TS21_9PEZI</name>
<evidence type="ECO:0000313" key="1">
    <source>
        <dbReference type="EMBL" id="KAK4119670.1"/>
    </source>
</evidence>
<organism evidence="1 2">
    <name type="scientific">Parathielavia appendiculata</name>
    <dbReference type="NCBI Taxonomy" id="2587402"/>
    <lineage>
        <taxon>Eukaryota</taxon>
        <taxon>Fungi</taxon>
        <taxon>Dikarya</taxon>
        <taxon>Ascomycota</taxon>
        <taxon>Pezizomycotina</taxon>
        <taxon>Sordariomycetes</taxon>
        <taxon>Sordariomycetidae</taxon>
        <taxon>Sordariales</taxon>
        <taxon>Chaetomiaceae</taxon>
        <taxon>Parathielavia</taxon>
    </lineage>
</organism>
<gene>
    <name evidence="1" type="ORF">N657DRAFT_649987</name>
</gene>
<accession>A0AAN6TS21</accession>
<feature type="non-terminal residue" evidence="1">
    <location>
        <position position="56"/>
    </location>
</feature>
<evidence type="ECO:0000313" key="2">
    <source>
        <dbReference type="Proteomes" id="UP001302602"/>
    </source>
</evidence>
<protein>
    <submittedName>
        <fullName evidence="1">Uncharacterized protein</fullName>
    </submittedName>
</protein>
<dbReference type="Proteomes" id="UP001302602">
    <property type="component" value="Unassembled WGS sequence"/>
</dbReference>
<keyword evidence="2" id="KW-1185">Reference proteome</keyword>
<sequence>MKRSLNWSHDSRVTTQMKDQDSGLGCLRMSLFCWNRKLSSLILPGELPPYIETVCH</sequence>
<reference evidence="1" key="2">
    <citation type="submission" date="2023-05" db="EMBL/GenBank/DDBJ databases">
        <authorList>
            <consortium name="Lawrence Berkeley National Laboratory"/>
            <person name="Steindorff A."/>
            <person name="Hensen N."/>
            <person name="Bonometti L."/>
            <person name="Westerberg I."/>
            <person name="Brannstrom I.O."/>
            <person name="Guillou S."/>
            <person name="Cros-Aarteil S."/>
            <person name="Calhoun S."/>
            <person name="Haridas S."/>
            <person name="Kuo A."/>
            <person name="Mondo S."/>
            <person name="Pangilinan J."/>
            <person name="Riley R."/>
            <person name="Labutti K."/>
            <person name="Andreopoulos B."/>
            <person name="Lipzen A."/>
            <person name="Chen C."/>
            <person name="Yanf M."/>
            <person name="Daum C."/>
            <person name="Ng V."/>
            <person name="Clum A."/>
            <person name="Ohm R."/>
            <person name="Martin F."/>
            <person name="Silar P."/>
            <person name="Natvig D."/>
            <person name="Lalanne C."/>
            <person name="Gautier V."/>
            <person name="Ament-Velasquez S.L."/>
            <person name="Kruys A."/>
            <person name="Hutchinson M.I."/>
            <person name="Powell A.J."/>
            <person name="Barry K."/>
            <person name="Miller A.N."/>
            <person name="Grigoriev I.V."/>
            <person name="Debuchy R."/>
            <person name="Gladieux P."/>
            <person name="Thoren M.H."/>
            <person name="Johannesson H."/>
        </authorList>
    </citation>
    <scope>NUCLEOTIDE SEQUENCE</scope>
    <source>
        <strain evidence="1">CBS 731.68</strain>
    </source>
</reference>
<comment type="caution">
    <text evidence="1">The sequence shown here is derived from an EMBL/GenBank/DDBJ whole genome shotgun (WGS) entry which is preliminary data.</text>
</comment>
<proteinExistence type="predicted"/>
<dbReference type="AlphaFoldDB" id="A0AAN6TS21"/>
<dbReference type="RefSeq" id="XP_062643443.1">
    <property type="nucleotide sequence ID" value="XM_062793839.1"/>
</dbReference>
<reference evidence="1" key="1">
    <citation type="journal article" date="2023" name="Mol. Phylogenet. Evol.">
        <title>Genome-scale phylogeny and comparative genomics of the fungal order Sordariales.</title>
        <authorList>
            <person name="Hensen N."/>
            <person name="Bonometti L."/>
            <person name="Westerberg I."/>
            <person name="Brannstrom I.O."/>
            <person name="Guillou S."/>
            <person name="Cros-Aarteil S."/>
            <person name="Calhoun S."/>
            <person name="Haridas S."/>
            <person name="Kuo A."/>
            <person name="Mondo S."/>
            <person name="Pangilinan J."/>
            <person name="Riley R."/>
            <person name="LaButti K."/>
            <person name="Andreopoulos B."/>
            <person name="Lipzen A."/>
            <person name="Chen C."/>
            <person name="Yan M."/>
            <person name="Daum C."/>
            <person name="Ng V."/>
            <person name="Clum A."/>
            <person name="Steindorff A."/>
            <person name="Ohm R.A."/>
            <person name="Martin F."/>
            <person name="Silar P."/>
            <person name="Natvig D.O."/>
            <person name="Lalanne C."/>
            <person name="Gautier V."/>
            <person name="Ament-Velasquez S.L."/>
            <person name="Kruys A."/>
            <person name="Hutchinson M.I."/>
            <person name="Powell A.J."/>
            <person name="Barry K."/>
            <person name="Miller A.N."/>
            <person name="Grigoriev I.V."/>
            <person name="Debuchy R."/>
            <person name="Gladieux P."/>
            <person name="Hiltunen Thoren M."/>
            <person name="Johannesson H."/>
        </authorList>
    </citation>
    <scope>NUCLEOTIDE SEQUENCE</scope>
    <source>
        <strain evidence="1">CBS 731.68</strain>
    </source>
</reference>
<dbReference type="GeneID" id="87830608"/>
<dbReference type="EMBL" id="MU853246">
    <property type="protein sequence ID" value="KAK4119670.1"/>
    <property type="molecule type" value="Genomic_DNA"/>
</dbReference>